<evidence type="ECO:0000256" key="1">
    <source>
        <dbReference type="SAM" id="Phobius"/>
    </source>
</evidence>
<keyword evidence="3" id="KW-1185">Reference proteome</keyword>
<dbReference type="STRING" id="36166.T1GXG1"/>
<keyword evidence="1" id="KW-1133">Transmembrane helix</keyword>
<dbReference type="HOGENOM" id="CLU_1521545_0_0_1"/>
<dbReference type="AlphaFoldDB" id="T1GXG1"/>
<keyword evidence="1" id="KW-0812">Transmembrane</keyword>
<dbReference type="EMBL" id="CAQQ02158832">
    <property type="status" value="NOT_ANNOTATED_CDS"/>
    <property type="molecule type" value="Genomic_DNA"/>
</dbReference>
<keyword evidence="1" id="KW-0472">Membrane</keyword>
<dbReference type="EnsemblMetazoa" id="MESCA008511-RA">
    <property type="protein sequence ID" value="MESCA008511-PA"/>
    <property type="gene ID" value="MESCA008511"/>
</dbReference>
<feature type="transmembrane region" description="Helical" evidence="1">
    <location>
        <begin position="27"/>
        <end position="46"/>
    </location>
</feature>
<protein>
    <submittedName>
        <fullName evidence="2">Uncharacterized protein</fullName>
    </submittedName>
</protein>
<evidence type="ECO:0000313" key="3">
    <source>
        <dbReference type="Proteomes" id="UP000015102"/>
    </source>
</evidence>
<name>T1GXG1_MEGSC</name>
<feature type="transmembrane region" description="Helical" evidence="1">
    <location>
        <begin position="58"/>
        <end position="77"/>
    </location>
</feature>
<dbReference type="EMBL" id="CAQQ02158831">
    <property type="status" value="NOT_ANNOTATED_CDS"/>
    <property type="molecule type" value="Genomic_DNA"/>
</dbReference>
<organism evidence="2 3">
    <name type="scientific">Megaselia scalaris</name>
    <name type="common">Humpbacked fly</name>
    <name type="synonym">Phora scalaris</name>
    <dbReference type="NCBI Taxonomy" id="36166"/>
    <lineage>
        <taxon>Eukaryota</taxon>
        <taxon>Metazoa</taxon>
        <taxon>Ecdysozoa</taxon>
        <taxon>Arthropoda</taxon>
        <taxon>Hexapoda</taxon>
        <taxon>Insecta</taxon>
        <taxon>Pterygota</taxon>
        <taxon>Neoptera</taxon>
        <taxon>Endopterygota</taxon>
        <taxon>Diptera</taxon>
        <taxon>Brachycera</taxon>
        <taxon>Muscomorpha</taxon>
        <taxon>Platypezoidea</taxon>
        <taxon>Phoridae</taxon>
        <taxon>Megaseliini</taxon>
        <taxon>Megaselia</taxon>
    </lineage>
</organism>
<dbReference type="Proteomes" id="UP000015102">
    <property type="component" value="Unassembled WGS sequence"/>
</dbReference>
<evidence type="ECO:0000313" key="2">
    <source>
        <dbReference type="EnsemblMetazoa" id="MESCA008511-PA"/>
    </source>
</evidence>
<reference evidence="3" key="1">
    <citation type="submission" date="2013-02" db="EMBL/GenBank/DDBJ databases">
        <authorList>
            <person name="Hughes D."/>
        </authorList>
    </citation>
    <scope>NUCLEOTIDE SEQUENCE</scope>
    <source>
        <strain>Durham</strain>
        <strain evidence="3">NC isolate 2 -- Noor lab</strain>
    </source>
</reference>
<proteinExistence type="predicted"/>
<reference evidence="2" key="2">
    <citation type="submission" date="2015-06" db="UniProtKB">
        <authorList>
            <consortium name="EnsemblMetazoa"/>
        </authorList>
    </citation>
    <scope>IDENTIFICATION</scope>
</reference>
<accession>T1GXG1</accession>
<sequence>LTGTAIILFLSITLSFPKLLPSIRHQFDYLTLAVFVYQFLIGYLLLKGIHRENLKYIKAWIILQIFHILLVFSVFLFKCFNFEYDILDNILLVRSCDNNNVNSESIKTARIRNRLRTRTVCSELVSSAINNTVNRGTPQGGVISLLLWIVMINMILKPLEEDGVKVVDYAVCKMFKE</sequence>